<keyword evidence="3" id="KW-1185">Reference proteome</keyword>
<proteinExistence type="predicted"/>
<dbReference type="Proteomes" id="UP001242368">
    <property type="component" value="Unassembled WGS sequence"/>
</dbReference>
<dbReference type="Pfam" id="PF12686">
    <property type="entry name" value="DUF3800"/>
    <property type="match status" value="1"/>
</dbReference>
<evidence type="ECO:0000313" key="1">
    <source>
        <dbReference type="EMBL" id="MDN3709934.1"/>
    </source>
</evidence>
<sequence>MKGVCVLFSQTAVTCNIPQTMCTYFAFSDECGLYNPKKPNLKVHPYYIRSTILIKSSEWKILKEKFFALKKEYDLPINKEIKWAYLWSLRIHQKNKTPIKDNKDFKFLENYDYHKLIEFVEKTLCLLNDIEYKKIVLTVTKNKNNSQYSEPKMLKMHLQEHMQRIEMEIQDSEENLAVLFFDPVSENTDKLLRDVYFELINEGDFIEKYSHIKDSLNIEHSHQSVGIQIADYISGTFSAMLRGITSNNYELGQKMFFEYVYPNLRRYNGKIMGAGIREVQSDSQFRNYLKTEFEKISKKYL</sequence>
<evidence type="ECO:0000313" key="2">
    <source>
        <dbReference type="EMBL" id="MDN3710032.1"/>
    </source>
</evidence>
<dbReference type="InterPro" id="IPR024524">
    <property type="entry name" value="DUF3800"/>
</dbReference>
<organism evidence="1 3">
    <name type="scientific">Paenimyroides ceti</name>
    <dbReference type="NCBI Taxonomy" id="395087"/>
    <lineage>
        <taxon>Bacteria</taxon>
        <taxon>Pseudomonadati</taxon>
        <taxon>Bacteroidota</taxon>
        <taxon>Flavobacteriia</taxon>
        <taxon>Flavobacteriales</taxon>
        <taxon>Flavobacteriaceae</taxon>
        <taxon>Paenimyroides</taxon>
    </lineage>
</organism>
<reference evidence="1" key="1">
    <citation type="journal article" date="2014" name="Int. J. Syst. Evol. Microbiol.">
        <title>Complete genome of a new Firmicutes species belonging to the dominant human colonic microbiota ('Ruminococcus bicirculans') reveals two chromosomes and a selective capacity to utilize plant glucans.</title>
        <authorList>
            <consortium name="NISC Comparative Sequencing Program"/>
            <person name="Wegmann U."/>
            <person name="Louis P."/>
            <person name="Goesmann A."/>
            <person name="Henrissat B."/>
            <person name="Duncan S.H."/>
            <person name="Flint H.J."/>
        </authorList>
    </citation>
    <scope>NUCLEOTIDE SEQUENCE</scope>
    <source>
        <strain evidence="1">CECT 7184</strain>
    </source>
</reference>
<evidence type="ECO:0000313" key="3">
    <source>
        <dbReference type="Proteomes" id="UP001242368"/>
    </source>
</evidence>
<comment type="caution">
    <text evidence="1">The sequence shown here is derived from an EMBL/GenBank/DDBJ whole genome shotgun (WGS) entry which is preliminary data.</text>
</comment>
<name>A0ABT8D0F0_9FLAO</name>
<protein>
    <submittedName>
        <fullName evidence="1">DUF3800 domain-containing protein</fullName>
    </submittedName>
</protein>
<reference evidence="1" key="3">
    <citation type="submission" date="2023-06" db="EMBL/GenBank/DDBJ databases">
        <authorList>
            <person name="Lucena T."/>
            <person name="Sun Q."/>
        </authorList>
    </citation>
    <scope>NUCLEOTIDE SEQUENCE</scope>
    <source>
        <strain evidence="1">CECT 7184</strain>
    </source>
</reference>
<dbReference type="EMBL" id="JAUFQU010000070">
    <property type="protein sequence ID" value="MDN3710032.1"/>
    <property type="molecule type" value="Genomic_DNA"/>
</dbReference>
<dbReference type="EMBL" id="JAUFQU010000069">
    <property type="protein sequence ID" value="MDN3709934.1"/>
    <property type="molecule type" value="Genomic_DNA"/>
</dbReference>
<gene>
    <name evidence="1" type="ORF">QW060_23825</name>
    <name evidence="2" type="ORF">QW060_24325</name>
</gene>
<accession>A0ABT8D0F0</accession>
<dbReference type="RefSeq" id="WP_290365305.1">
    <property type="nucleotide sequence ID" value="NZ_JAUFQU010000069.1"/>
</dbReference>
<reference evidence="3" key="2">
    <citation type="journal article" date="2019" name="Int. J. Syst. Evol. Microbiol.">
        <title>The Global Catalogue of Microorganisms (GCM) 10K type strain sequencing project: providing services to taxonomists for standard genome sequencing and annotation.</title>
        <authorList>
            <consortium name="The Broad Institute Genomics Platform"/>
            <consortium name="The Broad Institute Genome Sequencing Center for Infectious Disease"/>
            <person name="Wu L."/>
            <person name="Ma J."/>
        </authorList>
    </citation>
    <scope>NUCLEOTIDE SEQUENCE [LARGE SCALE GENOMIC DNA]</scope>
    <source>
        <strain evidence="3">CECT 7184</strain>
    </source>
</reference>